<dbReference type="Pfam" id="PF02365">
    <property type="entry name" value="NAM"/>
    <property type="match status" value="2"/>
</dbReference>
<keyword evidence="7" id="KW-0472">Membrane</keyword>
<dbReference type="InterPro" id="IPR003441">
    <property type="entry name" value="NAC-dom"/>
</dbReference>
<feature type="coiled-coil region" evidence="5">
    <location>
        <begin position="475"/>
        <end position="523"/>
    </location>
</feature>
<evidence type="ECO:0000256" key="3">
    <source>
        <dbReference type="ARBA" id="ARBA00023163"/>
    </source>
</evidence>
<keyword evidence="2" id="KW-0238">DNA-binding</keyword>
<protein>
    <recommendedName>
        <fullName evidence="8">NAC domain-containing protein</fullName>
    </recommendedName>
</protein>
<evidence type="ECO:0000256" key="4">
    <source>
        <dbReference type="ARBA" id="ARBA00023242"/>
    </source>
</evidence>
<dbReference type="EMBL" id="VDCV01000010">
    <property type="protein sequence ID" value="KAB5539001.1"/>
    <property type="molecule type" value="Genomic_DNA"/>
</dbReference>
<feature type="region of interest" description="Disordered" evidence="6">
    <location>
        <begin position="446"/>
        <end position="465"/>
    </location>
</feature>
<evidence type="ECO:0000256" key="5">
    <source>
        <dbReference type="SAM" id="Coils"/>
    </source>
</evidence>
<gene>
    <name evidence="9" type="ORF">DKX38_016534</name>
</gene>
<keyword evidence="1" id="KW-0805">Transcription regulation</keyword>
<proteinExistence type="predicted"/>
<name>A0A5N5L9T9_9ROSI</name>
<feature type="region of interest" description="Disordered" evidence="6">
    <location>
        <begin position="385"/>
        <end position="413"/>
    </location>
</feature>
<dbReference type="AlphaFoldDB" id="A0A5N5L9T9"/>
<dbReference type="Proteomes" id="UP000326939">
    <property type="component" value="Chromosome 10"/>
</dbReference>
<sequence>MGLETSSQEQQLRLALTTPAPPVPAPEKTTPVSTKTTALAPGFRFHPTDEELVIYYLKRKVSNKPFRFNAISEVDIYKNEPWDLAVLFWAISGLFLFYFTFVRLGSLLVLISSHGVLTGFQLCWFVDKSRLKSRDQEWYFFSPLDKKYGNGARMNRATGKGYWKATGKDREIRRQSQLLAMKKTLVFHSGRAPVGTRTNWVMHEYRLIDEDLERTGAMQIDSYVLCRVFHKNNIGPPTGNRYAPFIEEEWDDCGAALIPGEDAAADEVVVTHDTGGEMHRTEQLKVNGSDIRTVFHDCLSIGGRRVGRLMFYDKEQYFALKSVTCLLQDSHSINKSPLGITEVPGDSQNALPVCKTESVEDCPPLCVLNTEAPLPLLQYKRRKHNNDTGSIRSNASENSTRTSQDPCSSTTTTAATTSAEMMMATTSATTTAISALLEFSLMEPLEPKENPRAPPPALDAASLDSSMSPSCRKFINDLQSEIHKISVERETLKLEVMSAHTMINILQSRIDFLNKENEDLKRIDFLNKENEDLKRSVPSEI</sequence>
<evidence type="ECO:0000256" key="7">
    <source>
        <dbReference type="SAM" id="Phobius"/>
    </source>
</evidence>
<feature type="transmembrane region" description="Helical" evidence="7">
    <location>
        <begin position="82"/>
        <end position="101"/>
    </location>
</feature>
<dbReference type="Gene3D" id="2.170.150.80">
    <property type="entry name" value="NAC domain"/>
    <property type="match status" value="1"/>
</dbReference>
<keyword evidence="7" id="KW-1133">Transmembrane helix</keyword>
<keyword evidence="5" id="KW-0175">Coiled coil</keyword>
<feature type="domain" description="NAC" evidence="8">
    <location>
        <begin position="39"/>
        <end position="231"/>
    </location>
</feature>
<organism evidence="9 10">
    <name type="scientific">Salix brachista</name>
    <dbReference type="NCBI Taxonomy" id="2182728"/>
    <lineage>
        <taxon>Eukaryota</taxon>
        <taxon>Viridiplantae</taxon>
        <taxon>Streptophyta</taxon>
        <taxon>Embryophyta</taxon>
        <taxon>Tracheophyta</taxon>
        <taxon>Spermatophyta</taxon>
        <taxon>Magnoliopsida</taxon>
        <taxon>eudicotyledons</taxon>
        <taxon>Gunneridae</taxon>
        <taxon>Pentapetalae</taxon>
        <taxon>rosids</taxon>
        <taxon>fabids</taxon>
        <taxon>Malpighiales</taxon>
        <taxon>Salicaceae</taxon>
        <taxon>Saliceae</taxon>
        <taxon>Salix</taxon>
    </lineage>
</organism>
<dbReference type="SUPFAM" id="SSF101941">
    <property type="entry name" value="NAC domain"/>
    <property type="match status" value="2"/>
</dbReference>
<keyword evidence="10" id="KW-1185">Reference proteome</keyword>
<reference evidence="10" key="1">
    <citation type="journal article" date="2019" name="Gigascience">
        <title>De novo genome assembly of the endangered Acer yangbiense, a plant species with extremely small populations endemic to Yunnan Province, China.</title>
        <authorList>
            <person name="Yang J."/>
            <person name="Wariss H.M."/>
            <person name="Tao L."/>
            <person name="Zhang R."/>
            <person name="Yun Q."/>
            <person name="Hollingsworth P."/>
            <person name="Dao Z."/>
            <person name="Luo G."/>
            <person name="Guo H."/>
            <person name="Ma Y."/>
            <person name="Sun W."/>
        </authorList>
    </citation>
    <scope>NUCLEOTIDE SEQUENCE [LARGE SCALE GENOMIC DNA]</scope>
    <source>
        <strain evidence="10">cv. br00</strain>
    </source>
</reference>
<evidence type="ECO:0000259" key="8">
    <source>
        <dbReference type="PROSITE" id="PS51005"/>
    </source>
</evidence>
<evidence type="ECO:0000256" key="6">
    <source>
        <dbReference type="SAM" id="MobiDB-lite"/>
    </source>
</evidence>
<accession>A0A5N5L9T9</accession>
<feature type="compositionally biased region" description="Polar residues" evidence="6">
    <location>
        <begin position="387"/>
        <end position="407"/>
    </location>
</feature>
<keyword evidence="3" id="KW-0804">Transcription</keyword>
<evidence type="ECO:0000256" key="1">
    <source>
        <dbReference type="ARBA" id="ARBA00023015"/>
    </source>
</evidence>
<dbReference type="InterPro" id="IPR036093">
    <property type="entry name" value="NAC_dom_sf"/>
</dbReference>
<dbReference type="PROSITE" id="PS51005">
    <property type="entry name" value="NAC"/>
    <property type="match status" value="1"/>
</dbReference>
<dbReference type="GO" id="GO:0006355">
    <property type="term" value="P:regulation of DNA-templated transcription"/>
    <property type="evidence" value="ECO:0007669"/>
    <property type="project" value="InterPro"/>
</dbReference>
<evidence type="ECO:0000313" key="10">
    <source>
        <dbReference type="Proteomes" id="UP000326939"/>
    </source>
</evidence>
<dbReference type="GO" id="GO:0003677">
    <property type="term" value="F:DNA binding"/>
    <property type="evidence" value="ECO:0007669"/>
    <property type="project" value="UniProtKB-KW"/>
</dbReference>
<evidence type="ECO:0000313" key="9">
    <source>
        <dbReference type="EMBL" id="KAB5539001.1"/>
    </source>
</evidence>
<comment type="caution">
    <text evidence="9">The sequence shown here is derived from an EMBL/GenBank/DDBJ whole genome shotgun (WGS) entry which is preliminary data.</text>
</comment>
<dbReference type="PANTHER" id="PTHR31744">
    <property type="entry name" value="PROTEIN CUP-SHAPED COTYLEDON 2-RELATED"/>
    <property type="match status" value="1"/>
</dbReference>
<keyword evidence="4" id="KW-0539">Nucleus</keyword>
<keyword evidence="7" id="KW-0812">Transmembrane</keyword>
<dbReference type="PANTHER" id="PTHR31744:SF210">
    <property type="entry name" value="NAC DOMAIN-CONTAINING PROTEIN 86-LIKE"/>
    <property type="match status" value="1"/>
</dbReference>
<evidence type="ECO:0000256" key="2">
    <source>
        <dbReference type="ARBA" id="ARBA00023125"/>
    </source>
</evidence>